<proteinExistence type="predicted"/>
<sequence>MTHIISAFPGLGKTTIFTLNKDTIFDREFNESRSIRGMSSDEQILFFQHCADMVQLQKNTGYYDYLFITDHPALVERLKTNSMTHIYPNVFQAEVMSEYKQRLIKRSDLEWYERVMLPKISHLKTHIQKLYDCDYDVRLTDLEHRYIEDVFEFNAQTTLPKA</sequence>
<evidence type="ECO:0000313" key="1">
    <source>
        <dbReference type="EMBL" id="QPL19420.1"/>
    </source>
</evidence>
<geneLocation type="plasmid" evidence="1">
    <name>pLIS4</name>
</geneLocation>
<protein>
    <submittedName>
        <fullName evidence="1">Uncharacterized protein</fullName>
    </submittedName>
</protein>
<dbReference type="EMBL" id="MW124301">
    <property type="protein sequence ID" value="QPL19420.1"/>
    <property type="molecule type" value="Genomic_DNA"/>
</dbReference>
<dbReference type="AlphaFoldDB" id="A0A7T0MAS2"/>
<gene>
    <name evidence="1" type="ORF">pLIS400426c</name>
</gene>
<name>A0A7T0MAS2_LISSE</name>
<reference evidence="1" key="2">
    <citation type="submission" date="2020-10" db="EMBL/GenBank/DDBJ databases">
        <authorList>
            <person name="Chmielowska C.A."/>
            <person name="Korsak D."/>
            <person name="Bartosik D."/>
        </authorList>
    </citation>
    <scope>NUCLEOTIDE SEQUENCE</scope>
    <source>
        <strain evidence="1">Sr12</strain>
        <plasmid evidence="1">pLIS4</plasmid>
    </source>
</reference>
<dbReference type="RefSeq" id="WP_199202575.1">
    <property type="nucleotide sequence ID" value="NZ_MW124301.1"/>
</dbReference>
<keyword evidence="1" id="KW-0614">Plasmid</keyword>
<accession>A0A7T0MAS2</accession>
<organism evidence="1">
    <name type="scientific">Listeria seeligeri</name>
    <dbReference type="NCBI Taxonomy" id="1640"/>
    <lineage>
        <taxon>Bacteria</taxon>
        <taxon>Bacillati</taxon>
        <taxon>Bacillota</taxon>
        <taxon>Bacilli</taxon>
        <taxon>Bacillales</taxon>
        <taxon>Listeriaceae</taxon>
        <taxon>Listeria</taxon>
    </lineage>
</organism>
<reference evidence="1" key="1">
    <citation type="journal article" date="2020" name="Int. J. Mol. Sci.">
        <title>Genetic Carriers and Genomic Distribution of cadA6-A Novel Variant of a Cadmium Resistance Determinant Identified in Listeria spp.</title>
        <authorList>
            <person name="Chmielowska C."/>
            <person name="Korsak D."/>
            <person name="Szmulkowska B."/>
            <person name="Krop A."/>
            <person name="Lipka K."/>
            <person name="Krupinska M."/>
            <person name="Bartosik D."/>
        </authorList>
    </citation>
    <scope>NUCLEOTIDE SEQUENCE</scope>
    <source>
        <strain evidence="1">Sr12</strain>
    </source>
</reference>